<evidence type="ECO:0000256" key="2">
    <source>
        <dbReference type="ARBA" id="ARBA00022759"/>
    </source>
</evidence>
<keyword evidence="3" id="KW-0378">Hydrolase</keyword>
<keyword evidence="1" id="KW-0540">Nuclease</keyword>
<evidence type="ECO:0000256" key="4">
    <source>
        <dbReference type="SAM" id="SignalP"/>
    </source>
</evidence>
<dbReference type="Gene3D" id="2.40.50.90">
    <property type="match status" value="1"/>
</dbReference>
<feature type="signal peptide" evidence="4">
    <location>
        <begin position="1"/>
        <end position="25"/>
    </location>
</feature>
<keyword evidence="4" id="KW-0732">Signal</keyword>
<dbReference type="SMART" id="SM00318">
    <property type="entry name" value="SNc"/>
    <property type="match status" value="1"/>
</dbReference>
<keyword evidence="2" id="KW-0255">Endonuclease</keyword>
<keyword evidence="7" id="KW-1185">Reference proteome</keyword>
<feature type="chain" id="PRO_5016563257" evidence="4">
    <location>
        <begin position="26"/>
        <end position="252"/>
    </location>
</feature>
<dbReference type="GO" id="GO:0016787">
    <property type="term" value="F:hydrolase activity"/>
    <property type="evidence" value="ECO:0007669"/>
    <property type="project" value="UniProtKB-KW"/>
</dbReference>
<dbReference type="GO" id="GO:0004519">
    <property type="term" value="F:endonuclease activity"/>
    <property type="evidence" value="ECO:0007669"/>
    <property type="project" value="UniProtKB-KW"/>
</dbReference>
<comment type="caution">
    <text evidence="6">The sequence shown here is derived from an EMBL/GenBank/DDBJ whole genome shotgun (WGS) entry which is preliminary data.</text>
</comment>
<reference evidence="7" key="1">
    <citation type="submission" date="2018-08" db="EMBL/GenBank/DDBJ databases">
        <authorList>
            <person name="Kim S.-J."/>
            <person name="Jung G.-Y."/>
        </authorList>
    </citation>
    <scope>NUCLEOTIDE SEQUENCE [LARGE SCALE GENOMIC DNA]</scope>
    <source>
        <strain evidence="7">GY_H</strain>
    </source>
</reference>
<dbReference type="SUPFAM" id="SSF50199">
    <property type="entry name" value="Staphylococcal nuclease"/>
    <property type="match status" value="1"/>
</dbReference>
<sequence length="252" mass="26846">MARMIGRALIASALLGLAAGAPARAECSGTPAGTGVVTAVRDGRTLLLADGREIRLAGIEASADGVALRALVAGQALRIERISDDRYGRVVAFAYIGEPKEAAAELLQIALLKAGQARVSARPGPKSCAQALLSAERTARAASLGLWADPNFAPLRSQNLTISAPEMGQFALIEGQVLSVRESGATIYVNFGRRWTRDFAVTIPKREARNFAAAGIEPKMLERRRVRVRGILERRSGPIIDVTVPEQIELID</sequence>
<evidence type="ECO:0000313" key="7">
    <source>
        <dbReference type="Proteomes" id="UP000263993"/>
    </source>
</evidence>
<dbReference type="RefSeq" id="WP_115515808.1">
    <property type="nucleotide sequence ID" value="NZ_QRGO01000001.1"/>
</dbReference>
<dbReference type="Pfam" id="PF00565">
    <property type="entry name" value="SNase"/>
    <property type="match status" value="1"/>
</dbReference>
<evidence type="ECO:0000313" key="6">
    <source>
        <dbReference type="EMBL" id="RDV03783.1"/>
    </source>
</evidence>
<dbReference type="InterPro" id="IPR035437">
    <property type="entry name" value="SNase_OB-fold_sf"/>
</dbReference>
<dbReference type="PANTHER" id="PTHR12302">
    <property type="entry name" value="EBNA2 BINDING PROTEIN P100"/>
    <property type="match status" value="1"/>
</dbReference>
<dbReference type="EMBL" id="QRGO01000001">
    <property type="protein sequence ID" value="RDV03783.1"/>
    <property type="molecule type" value="Genomic_DNA"/>
</dbReference>
<organism evidence="6 7">
    <name type="scientific">Undibacter mobilis</name>
    <dbReference type="NCBI Taxonomy" id="2292256"/>
    <lineage>
        <taxon>Bacteria</taxon>
        <taxon>Pseudomonadati</taxon>
        <taxon>Pseudomonadota</taxon>
        <taxon>Alphaproteobacteria</taxon>
        <taxon>Hyphomicrobiales</taxon>
        <taxon>Nitrobacteraceae</taxon>
        <taxon>Undibacter</taxon>
    </lineage>
</organism>
<dbReference type="Proteomes" id="UP000263993">
    <property type="component" value="Unassembled WGS sequence"/>
</dbReference>
<gene>
    <name evidence="6" type="ORF">DXH78_03790</name>
</gene>
<name>A0A371B8M8_9BRAD</name>
<feature type="domain" description="TNase-like" evidence="5">
    <location>
        <begin position="34"/>
        <end position="149"/>
    </location>
</feature>
<dbReference type="InterPro" id="IPR016071">
    <property type="entry name" value="Staphylococal_nuclease_OB-fold"/>
</dbReference>
<evidence type="ECO:0000256" key="3">
    <source>
        <dbReference type="ARBA" id="ARBA00022801"/>
    </source>
</evidence>
<evidence type="ECO:0000256" key="1">
    <source>
        <dbReference type="ARBA" id="ARBA00022722"/>
    </source>
</evidence>
<evidence type="ECO:0000259" key="5">
    <source>
        <dbReference type="SMART" id="SM00318"/>
    </source>
</evidence>
<proteinExistence type="predicted"/>
<accession>A0A371B8M8</accession>
<dbReference type="OrthoDB" id="7618306at2"/>
<protein>
    <submittedName>
        <fullName evidence="6">Thermonuclease family protein</fullName>
    </submittedName>
</protein>
<dbReference type="AlphaFoldDB" id="A0A371B8M8"/>
<dbReference type="PANTHER" id="PTHR12302:SF3">
    <property type="entry name" value="SERINE_THREONINE-PROTEIN KINASE 31"/>
    <property type="match status" value="1"/>
</dbReference>